<dbReference type="InterPro" id="IPR000194">
    <property type="entry name" value="ATPase_F1/V1/A1_a/bsu_nucl-bd"/>
</dbReference>
<sequence>MRESELLRIYRPLYEYLDGLNIYGVRSLARAFGVQSPTTEKKHELIVRLIGAASGIAAPEPRNRKGARVKSAEVPPENIEKVRRLVAECKEMMPFLAGPDSVERTEFRDGSADRRASGGYADRRFVGILECLAAGGRLCTKDGVRTDVFVAQSCIEDYHLREGDLISGYAGECGEGRAEVVQIIGVGGLAPSPSRARFEGFPALLPAERIPLATSACAALRAADVLTPIGKGQRVLFRAAAGEGKTAFIRETARCAALADLRTVILAFGRPEECSELSEAIPSASVFAAPFGSLPAERLRAARLALAYCKRIAESGGDAVLLLDSVAELLRSCAAESERGRFGEDYFSFAEQLFASARLLKGAGSLTVIAAAPAEGEPFDRFAEAANCLLFGSREWAAAGETPGIDFTRSFTRRSESLLREGERAAAARLRECIARGGAAGLWDSFKKENL</sequence>
<dbReference type="PANTHER" id="PTHR46425">
    <property type="entry name" value="TRANSCRIPTION TERMINATION FACTOR RHO"/>
    <property type="match status" value="1"/>
</dbReference>
<name>A0A9D2AQE5_9FIRM</name>
<dbReference type="InterPro" id="IPR027417">
    <property type="entry name" value="P-loop_NTPase"/>
</dbReference>
<dbReference type="GO" id="GO:0003723">
    <property type="term" value="F:RNA binding"/>
    <property type="evidence" value="ECO:0007669"/>
    <property type="project" value="InterPro"/>
</dbReference>
<dbReference type="InterPro" id="IPR004665">
    <property type="entry name" value="Term_rho"/>
</dbReference>
<evidence type="ECO:0000259" key="1">
    <source>
        <dbReference type="Pfam" id="PF00006"/>
    </source>
</evidence>
<dbReference type="GO" id="GO:0005524">
    <property type="term" value="F:ATP binding"/>
    <property type="evidence" value="ECO:0007669"/>
    <property type="project" value="InterPro"/>
</dbReference>
<dbReference type="AlphaFoldDB" id="A0A9D2AQE5"/>
<dbReference type="EMBL" id="DXFD01000006">
    <property type="protein sequence ID" value="HIX46120.1"/>
    <property type="molecule type" value="Genomic_DNA"/>
</dbReference>
<dbReference type="SUPFAM" id="SSF52540">
    <property type="entry name" value="P-loop containing nucleoside triphosphate hydrolases"/>
    <property type="match status" value="1"/>
</dbReference>
<protein>
    <recommendedName>
        <fullName evidence="1">ATPase F1/V1/A1 complex alpha/beta subunit nucleotide-binding domain-containing protein</fullName>
    </recommendedName>
</protein>
<dbReference type="GO" id="GO:0006353">
    <property type="term" value="P:DNA-templated transcription termination"/>
    <property type="evidence" value="ECO:0007669"/>
    <property type="project" value="InterPro"/>
</dbReference>
<reference evidence="2" key="1">
    <citation type="journal article" date="2021" name="PeerJ">
        <title>Extensive microbial diversity within the chicken gut microbiome revealed by metagenomics and culture.</title>
        <authorList>
            <person name="Gilroy R."/>
            <person name="Ravi A."/>
            <person name="Getino M."/>
            <person name="Pursley I."/>
            <person name="Horton D.L."/>
            <person name="Alikhan N.F."/>
            <person name="Baker D."/>
            <person name="Gharbi K."/>
            <person name="Hall N."/>
            <person name="Watson M."/>
            <person name="Adriaenssens E.M."/>
            <person name="Foster-Nyarko E."/>
            <person name="Jarju S."/>
            <person name="Secka A."/>
            <person name="Antonio M."/>
            <person name="Oren A."/>
            <person name="Chaudhuri R.R."/>
            <person name="La Ragione R."/>
            <person name="Hildebrand F."/>
            <person name="Pallen M.J."/>
        </authorList>
    </citation>
    <scope>NUCLEOTIDE SEQUENCE</scope>
    <source>
        <strain evidence="2">26628</strain>
    </source>
</reference>
<gene>
    <name evidence="2" type="ORF">H9737_00335</name>
</gene>
<dbReference type="GO" id="GO:0008186">
    <property type="term" value="F:ATP-dependent activity, acting on RNA"/>
    <property type="evidence" value="ECO:0007669"/>
    <property type="project" value="InterPro"/>
</dbReference>
<proteinExistence type="predicted"/>
<organism evidence="2 3">
    <name type="scientific">Candidatus Borkfalkia faecigallinarum</name>
    <dbReference type="NCBI Taxonomy" id="2838509"/>
    <lineage>
        <taxon>Bacteria</taxon>
        <taxon>Bacillati</taxon>
        <taxon>Bacillota</taxon>
        <taxon>Clostridia</taxon>
        <taxon>Christensenellales</taxon>
        <taxon>Christensenellaceae</taxon>
        <taxon>Candidatus Borkfalkia</taxon>
    </lineage>
</organism>
<feature type="domain" description="ATPase F1/V1/A1 complex alpha/beta subunit nucleotide-binding" evidence="1">
    <location>
        <begin position="220"/>
        <end position="411"/>
    </location>
</feature>
<dbReference type="Pfam" id="PF00006">
    <property type="entry name" value="ATP-synt_ab"/>
    <property type="match status" value="1"/>
</dbReference>
<comment type="caution">
    <text evidence="2">The sequence shown here is derived from an EMBL/GenBank/DDBJ whole genome shotgun (WGS) entry which is preliminary data.</text>
</comment>
<evidence type="ECO:0000313" key="2">
    <source>
        <dbReference type="EMBL" id="HIX46120.1"/>
    </source>
</evidence>
<evidence type="ECO:0000313" key="3">
    <source>
        <dbReference type="Proteomes" id="UP000824249"/>
    </source>
</evidence>
<dbReference type="Gene3D" id="3.40.50.300">
    <property type="entry name" value="P-loop containing nucleotide triphosphate hydrolases"/>
    <property type="match status" value="1"/>
</dbReference>
<dbReference type="PANTHER" id="PTHR46425:SF1">
    <property type="entry name" value="TRANSCRIPTION TERMINATION FACTOR RHO"/>
    <property type="match status" value="1"/>
</dbReference>
<reference evidence="2" key="2">
    <citation type="submission" date="2021-04" db="EMBL/GenBank/DDBJ databases">
        <authorList>
            <person name="Gilroy R."/>
        </authorList>
    </citation>
    <scope>NUCLEOTIDE SEQUENCE</scope>
    <source>
        <strain evidence="2">26628</strain>
    </source>
</reference>
<accession>A0A9D2AQE5</accession>
<dbReference type="Proteomes" id="UP000824249">
    <property type="component" value="Unassembled WGS sequence"/>
</dbReference>